<keyword evidence="7" id="KW-0540">Nuclease</keyword>
<dbReference type="GO" id="GO:0046872">
    <property type="term" value="F:metal ion binding"/>
    <property type="evidence" value="ECO:0007669"/>
    <property type="project" value="UniProtKB-KW"/>
</dbReference>
<dbReference type="InterPro" id="IPR027806">
    <property type="entry name" value="HARBI1_dom"/>
</dbReference>
<evidence type="ECO:0000256" key="1">
    <source>
        <dbReference type="ARBA" id="ARBA00001968"/>
    </source>
</evidence>
<protein>
    <recommendedName>
        <fullName evidence="5">Putative nuclease HARBI1</fullName>
    </recommendedName>
    <alternativeName>
        <fullName evidence="11">Harbinger transposase-derived nuclease</fullName>
    </alternativeName>
</protein>
<dbReference type="AlphaFoldDB" id="A0A9Q1D7R3"/>
<dbReference type="PANTHER" id="PTHR22930:SF267">
    <property type="entry name" value="NUCLEASE HARBI1-RELATED"/>
    <property type="match status" value="1"/>
</dbReference>
<evidence type="ECO:0000256" key="5">
    <source>
        <dbReference type="ARBA" id="ARBA00015519"/>
    </source>
</evidence>
<dbReference type="PANTHER" id="PTHR22930">
    <property type="match status" value="1"/>
</dbReference>
<dbReference type="PRINTS" id="PR02086">
    <property type="entry name" value="PUTNUCHARBI1"/>
</dbReference>
<keyword evidence="6" id="KW-0963">Cytoplasm</keyword>
<dbReference type="InterPro" id="IPR045249">
    <property type="entry name" value="HARBI1-like"/>
</dbReference>
<sequence length="658" mass="72152">MEKQNQTFTNHSQWPTLPLKRKNNASGQSTPENDDGKRVRMRYSKEEEEKLIKEVIKRWDQLYGTKSRFLPWGRKTSTWSEIAAQLGETSKGARAGEDVRKKWLYMKRVFLEKVEAQRSSHSDSGPQLSPLEQKLLSLLRQPPAQPCNVPDIGAPRMDLSQTETDILSSAGRHSTGLFSGCPGDADISSSRKTGRSCSGFPLAADEVTCGALLEAQEGDTSPSAGDRREEDPDEERWGPAVAPASRGAGRQHCDESGPVMAAIVSRQRLSVSLQTEAVAVLRRLEGDVRRYVEHVAVTGASLSAPENDAPSRLPGAPASVPVPVPVRLGLLHDDVLLERFGFDRSSIAFLCALLKPHVTNNWMQVEGTVCTALAYYATGTFQSPMGDSFDVDQTVVKRIVELVSDALVAVSDRFIKFPTSTAQKQVQQDFLAVAGFPGVVGALGCTHIAIRRPETNPNLYVNRRQFYSMNLQVTTTADCRISSAVARFPGSFSCSHVLQHSPLEAFCSRGNLGNGHLIAHSGYPLNPWLLPPLPNAHTKADVRYSEALRLTQGAVGRTVRLLKARFSCLDRCVLPLQCSPRRSARVILACCVLHNMAVSRHVQLPGRSASTLAEPPAVQEDYNCESDEEALSDSEEIVQLRVTAGQEKQALTIQQFFT</sequence>
<accession>A0A9Q1D7R3</accession>
<dbReference type="InterPro" id="IPR001005">
    <property type="entry name" value="SANT/Myb"/>
</dbReference>
<keyword evidence="9" id="KW-0378">Hydrolase</keyword>
<evidence type="ECO:0000256" key="11">
    <source>
        <dbReference type="ARBA" id="ARBA00030126"/>
    </source>
</evidence>
<comment type="subcellular location">
    <subcellularLocation>
        <location evidence="3">Cytoplasm</location>
    </subcellularLocation>
    <subcellularLocation>
        <location evidence="2">Nucleus</location>
    </subcellularLocation>
</comment>
<dbReference type="GO" id="GO:0004518">
    <property type="term" value="F:nuclease activity"/>
    <property type="evidence" value="ECO:0007669"/>
    <property type="project" value="UniProtKB-KW"/>
</dbReference>
<keyword evidence="8" id="KW-0479">Metal-binding</keyword>
<keyword evidence="10" id="KW-0539">Nucleus</keyword>
<dbReference type="InterPro" id="IPR026103">
    <property type="entry name" value="HARBI1_animal"/>
</dbReference>
<evidence type="ECO:0000256" key="8">
    <source>
        <dbReference type="ARBA" id="ARBA00022723"/>
    </source>
</evidence>
<feature type="domain" description="Myb-like" evidence="14">
    <location>
        <begin position="35"/>
        <end position="103"/>
    </location>
</feature>
<evidence type="ECO:0000313" key="15">
    <source>
        <dbReference type="EMBL" id="KAJ8261312.1"/>
    </source>
</evidence>
<evidence type="ECO:0000256" key="7">
    <source>
        <dbReference type="ARBA" id="ARBA00022722"/>
    </source>
</evidence>
<evidence type="ECO:0000256" key="2">
    <source>
        <dbReference type="ARBA" id="ARBA00004123"/>
    </source>
</evidence>
<feature type="region of interest" description="Disordered" evidence="13">
    <location>
        <begin position="215"/>
        <end position="254"/>
    </location>
</feature>
<evidence type="ECO:0000256" key="4">
    <source>
        <dbReference type="ARBA" id="ARBA00006958"/>
    </source>
</evidence>
<evidence type="ECO:0000313" key="16">
    <source>
        <dbReference type="Proteomes" id="UP001152803"/>
    </source>
</evidence>
<dbReference type="GO" id="GO:0016787">
    <property type="term" value="F:hydrolase activity"/>
    <property type="evidence" value="ECO:0007669"/>
    <property type="project" value="UniProtKB-KW"/>
</dbReference>
<name>A0A9Q1D7R3_CONCO</name>
<evidence type="ECO:0000256" key="13">
    <source>
        <dbReference type="SAM" id="MobiDB-lite"/>
    </source>
</evidence>
<dbReference type="OrthoDB" id="10062286at2759"/>
<evidence type="ECO:0000256" key="6">
    <source>
        <dbReference type="ARBA" id="ARBA00022490"/>
    </source>
</evidence>
<evidence type="ECO:0000259" key="14">
    <source>
        <dbReference type="PROSITE" id="PS50090"/>
    </source>
</evidence>
<comment type="caution">
    <text evidence="15">The sequence shown here is derived from an EMBL/GenBank/DDBJ whole genome shotgun (WGS) entry which is preliminary data.</text>
</comment>
<feature type="compositionally biased region" description="Basic and acidic residues" evidence="13">
    <location>
        <begin position="34"/>
        <end position="44"/>
    </location>
</feature>
<dbReference type="PROSITE" id="PS50090">
    <property type="entry name" value="MYB_LIKE"/>
    <property type="match status" value="1"/>
</dbReference>
<evidence type="ECO:0000256" key="10">
    <source>
        <dbReference type="ARBA" id="ARBA00023242"/>
    </source>
</evidence>
<dbReference type="Proteomes" id="UP001152803">
    <property type="component" value="Unassembled WGS sequence"/>
</dbReference>
<gene>
    <name evidence="15" type="ORF">COCON_G00170350</name>
</gene>
<feature type="compositionally biased region" description="Polar residues" evidence="13">
    <location>
        <begin position="1"/>
        <end position="15"/>
    </location>
</feature>
<evidence type="ECO:0000256" key="3">
    <source>
        <dbReference type="ARBA" id="ARBA00004496"/>
    </source>
</evidence>
<dbReference type="EMBL" id="JAFJMO010000012">
    <property type="protein sequence ID" value="KAJ8261312.1"/>
    <property type="molecule type" value="Genomic_DNA"/>
</dbReference>
<feature type="region of interest" description="Disordered" evidence="13">
    <location>
        <begin position="1"/>
        <end position="44"/>
    </location>
</feature>
<dbReference type="GO" id="GO:0005737">
    <property type="term" value="C:cytoplasm"/>
    <property type="evidence" value="ECO:0007669"/>
    <property type="project" value="UniProtKB-SubCell"/>
</dbReference>
<organism evidence="15 16">
    <name type="scientific">Conger conger</name>
    <name type="common">Conger eel</name>
    <name type="synonym">Muraena conger</name>
    <dbReference type="NCBI Taxonomy" id="82655"/>
    <lineage>
        <taxon>Eukaryota</taxon>
        <taxon>Metazoa</taxon>
        <taxon>Chordata</taxon>
        <taxon>Craniata</taxon>
        <taxon>Vertebrata</taxon>
        <taxon>Euteleostomi</taxon>
        <taxon>Actinopterygii</taxon>
        <taxon>Neopterygii</taxon>
        <taxon>Teleostei</taxon>
        <taxon>Anguilliformes</taxon>
        <taxon>Congridae</taxon>
        <taxon>Conger</taxon>
    </lineage>
</organism>
<keyword evidence="16" id="KW-1185">Reference proteome</keyword>
<dbReference type="Pfam" id="PF13873">
    <property type="entry name" value="Myb_DNA-bind_5"/>
    <property type="match status" value="1"/>
</dbReference>
<dbReference type="Pfam" id="PF13359">
    <property type="entry name" value="DDE_Tnp_4"/>
    <property type="match status" value="1"/>
</dbReference>
<evidence type="ECO:0000256" key="9">
    <source>
        <dbReference type="ARBA" id="ARBA00022801"/>
    </source>
</evidence>
<dbReference type="GO" id="GO:0005634">
    <property type="term" value="C:nucleus"/>
    <property type="evidence" value="ECO:0007669"/>
    <property type="project" value="UniProtKB-SubCell"/>
</dbReference>
<comment type="function">
    <text evidence="12">Transposase-derived protein that may have nuclease activity. Does not have transposase activity.</text>
</comment>
<proteinExistence type="inferred from homology"/>
<comment type="cofactor">
    <cofactor evidence="1">
        <name>a divalent metal cation</name>
        <dbReference type="ChEBI" id="CHEBI:60240"/>
    </cofactor>
</comment>
<dbReference type="InterPro" id="IPR028002">
    <property type="entry name" value="Myb_DNA-bind_5"/>
</dbReference>
<reference evidence="15" key="1">
    <citation type="journal article" date="2023" name="Science">
        <title>Genome structures resolve the early diversification of teleost fishes.</title>
        <authorList>
            <person name="Parey E."/>
            <person name="Louis A."/>
            <person name="Montfort J."/>
            <person name="Bouchez O."/>
            <person name="Roques C."/>
            <person name="Iampietro C."/>
            <person name="Lluch J."/>
            <person name="Castinel A."/>
            <person name="Donnadieu C."/>
            <person name="Desvignes T."/>
            <person name="Floi Bucao C."/>
            <person name="Jouanno E."/>
            <person name="Wen M."/>
            <person name="Mejri S."/>
            <person name="Dirks R."/>
            <person name="Jansen H."/>
            <person name="Henkel C."/>
            <person name="Chen W.J."/>
            <person name="Zahm M."/>
            <person name="Cabau C."/>
            <person name="Klopp C."/>
            <person name="Thompson A.W."/>
            <person name="Robinson-Rechavi M."/>
            <person name="Braasch I."/>
            <person name="Lecointre G."/>
            <person name="Bobe J."/>
            <person name="Postlethwait J.H."/>
            <person name="Berthelot C."/>
            <person name="Roest Crollius H."/>
            <person name="Guiguen Y."/>
        </authorList>
    </citation>
    <scope>NUCLEOTIDE SEQUENCE</scope>
    <source>
        <strain evidence="15">Concon-B</strain>
    </source>
</reference>
<evidence type="ECO:0000256" key="12">
    <source>
        <dbReference type="ARBA" id="ARBA00045850"/>
    </source>
</evidence>
<comment type="similarity">
    <text evidence="4">Belongs to the HARBI1 family.</text>
</comment>